<evidence type="ECO:0000256" key="1">
    <source>
        <dbReference type="ARBA" id="ARBA00022630"/>
    </source>
</evidence>
<dbReference type="SUPFAM" id="SSF47203">
    <property type="entry name" value="Acyl-CoA dehydrogenase C-terminal domain-like"/>
    <property type="match status" value="1"/>
</dbReference>
<feature type="domain" description="Acyl-CoA dehydrogenase/oxidase C-terminal" evidence="3">
    <location>
        <begin position="109"/>
        <end position="149"/>
    </location>
</feature>
<organism evidence="4 5">
    <name type="scientific">Olpidium bornovanus</name>
    <dbReference type="NCBI Taxonomy" id="278681"/>
    <lineage>
        <taxon>Eukaryota</taxon>
        <taxon>Fungi</taxon>
        <taxon>Fungi incertae sedis</taxon>
        <taxon>Olpidiomycota</taxon>
        <taxon>Olpidiomycotina</taxon>
        <taxon>Olpidiomycetes</taxon>
        <taxon>Olpidiales</taxon>
        <taxon>Olpidiaceae</taxon>
        <taxon>Olpidium</taxon>
    </lineage>
</organism>
<keyword evidence="5" id="KW-1185">Reference proteome</keyword>
<dbReference type="EMBL" id="JAEFCI010007323">
    <property type="protein sequence ID" value="KAG5459134.1"/>
    <property type="molecule type" value="Genomic_DNA"/>
</dbReference>
<evidence type="ECO:0000256" key="2">
    <source>
        <dbReference type="SAM" id="MobiDB-lite"/>
    </source>
</evidence>
<dbReference type="AlphaFoldDB" id="A0A8H7ZTG3"/>
<protein>
    <recommendedName>
        <fullName evidence="3">Acyl-CoA dehydrogenase/oxidase C-terminal domain-containing protein</fullName>
    </recommendedName>
</protein>
<evidence type="ECO:0000259" key="3">
    <source>
        <dbReference type="Pfam" id="PF00441"/>
    </source>
</evidence>
<evidence type="ECO:0000313" key="4">
    <source>
        <dbReference type="EMBL" id="KAG5459134.1"/>
    </source>
</evidence>
<reference evidence="4 5" key="1">
    <citation type="journal article" name="Sci. Rep.">
        <title>Genome-scale phylogenetic analyses confirm Olpidium as the closest living zoosporic fungus to the non-flagellated, terrestrial fungi.</title>
        <authorList>
            <person name="Chang Y."/>
            <person name="Rochon D."/>
            <person name="Sekimoto S."/>
            <person name="Wang Y."/>
            <person name="Chovatia M."/>
            <person name="Sandor L."/>
            <person name="Salamov A."/>
            <person name="Grigoriev I.V."/>
            <person name="Stajich J.E."/>
            <person name="Spatafora J.W."/>
        </authorList>
    </citation>
    <scope>NUCLEOTIDE SEQUENCE [LARGE SCALE GENOMIC DNA]</scope>
    <source>
        <strain evidence="4">S191</strain>
    </source>
</reference>
<comment type="caution">
    <text evidence="4">The sequence shown here is derived from an EMBL/GenBank/DDBJ whole genome shotgun (WGS) entry which is preliminary data.</text>
</comment>
<sequence>MSAGRLANDWVDHPVIRNKLPRMARQIEATHAWMEAIVYQVRWFAPGNVRGCFRLARAREVDVVAFLVGSGGGTQTMPAPEGATSNPSLRTHPAPESAGHSGVSVLRPFGGLAYTRGGQGEKIERLYREVRAYAILGGSAEIMLDFGTRQSAMVR</sequence>
<keyword evidence="1" id="KW-0285">Flavoprotein</keyword>
<dbReference type="Pfam" id="PF00441">
    <property type="entry name" value="Acyl-CoA_dh_1"/>
    <property type="match status" value="1"/>
</dbReference>
<gene>
    <name evidence="4" type="ORF">BJ554DRAFT_500</name>
</gene>
<dbReference type="Proteomes" id="UP000673691">
    <property type="component" value="Unassembled WGS sequence"/>
</dbReference>
<dbReference type="InterPro" id="IPR036250">
    <property type="entry name" value="AcylCo_DH-like_C"/>
</dbReference>
<dbReference type="Gene3D" id="1.20.140.10">
    <property type="entry name" value="Butyryl-CoA Dehydrogenase, subunit A, domain 3"/>
    <property type="match status" value="1"/>
</dbReference>
<proteinExistence type="predicted"/>
<accession>A0A8H7ZTG3</accession>
<name>A0A8H7ZTG3_9FUNG</name>
<dbReference type="GO" id="GO:0016627">
    <property type="term" value="F:oxidoreductase activity, acting on the CH-CH group of donors"/>
    <property type="evidence" value="ECO:0007669"/>
    <property type="project" value="InterPro"/>
</dbReference>
<feature type="region of interest" description="Disordered" evidence="2">
    <location>
        <begin position="75"/>
        <end position="101"/>
    </location>
</feature>
<dbReference type="OrthoDB" id="10254877at2759"/>
<evidence type="ECO:0000313" key="5">
    <source>
        <dbReference type="Proteomes" id="UP000673691"/>
    </source>
</evidence>
<dbReference type="InterPro" id="IPR009075">
    <property type="entry name" value="AcylCo_DH/oxidase_C"/>
</dbReference>